<dbReference type="Proteomes" id="UP000626210">
    <property type="component" value="Unassembled WGS sequence"/>
</dbReference>
<evidence type="ECO:0008006" key="3">
    <source>
        <dbReference type="Google" id="ProtNLM"/>
    </source>
</evidence>
<sequence length="57" mass="5692">MHHDAIVDAPPGLPAVLFASACSGHGFKHSAGLGEALAERLLGLPTTTDLGAFALPA</sequence>
<dbReference type="EMBL" id="BMYK01000030">
    <property type="protein sequence ID" value="GHC99981.1"/>
    <property type="molecule type" value="Genomic_DNA"/>
</dbReference>
<gene>
    <name evidence="1" type="ORF">GCM10007320_57040</name>
</gene>
<dbReference type="InterPro" id="IPR036188">
    <property type="entry name" value="FAD/NAD-bd_sf"/>
</dbReference>
<dbReference type="Gene3D" id="3.50.50.60">
    <property type="entry name" value="FAD/NAD(P)-binding domain"/>
    <property type="match status" value="1"/>
</dbReference>
<reference evidence="2" key="1">
    <citation type="journal article" date="2019" name="Int. J. Syst. Evol. Microbiol.">
        <title>The Global Catalogue of Microorganisms (GCM) 10K type strain sequencing project: providing services to taxonomists for standard genome sequencing and annotation.</title>
        <authorList>
            <consortium name="The Broad Institute Genomics Platform"/>
            <consortium name="The Broad Institute Genome Sequencing Center for Infectious Disease"/>
            <person name="Wu L."/>
            <person name="Ma J."/>
        </authorList>
    </citation>
    <scope>NUCLEOTIDE SEQUENCE [LARGE SCALE GENOMIC DNA]</scope>
    <source>
        <strain evidence="2">KCTC 23314</strain>
    </source>
</reference>
<proteinExistence type="predicted"/>
<dbReference type="RefSeq" id="WP_229883100.1">
    <property type="nucleotide sequence ID" value="NZ_BMYK01000030.1"/>
</dbReference>
<accession>A0ABQ3GAS1</accession>
<organism evidence="1 2">
    <name type="scientific">Pseudorhodoferax aquiterrae</name>
    <dbReference type="NCBI Taxonomy" id="747304"/>
    <lineage>
        <taxon>Bacteria</taxon>
        <taxon>Pseudomonadati</taxon>
        <taxon>Pseudomonadota</taxon>
        <taxon>Betaproteobacteria</taxon>
        <taxon>Burkholderiales</taxon>
        <taxon>Comamonadaceae</taxon>
    </lineage>
</organism>
<evidence type="ECO:0000313" key="1">
    <source>
        <dbReference type="EMBL" id="GHC99981.1"/>
    </source>
</evidence>
<comment type="caution">
    <text evidence="1">The sequence shown here is derived from an EMBL/GenBank/DDBJ whole genome shotgun (WGS) entry which is preliminary data.</text>
</comment>
<keyword evidence="2" id="KW-1185">Reference proteome</keyword>
<evidence type="ECO:0000313" key="2">
    <source>
        <dbReference type="Proteomes" id="UP000626210"/>
    </source>
</evidence>
<protein>
    <recommendedName>
        <fullName evidence="3">FAD-dependent oxidoreductase</fullName>
    </recommendedName>
</protein>
<name>A0ABQ3GAS1_9BURK</name>